<comment type="caution">
    <text evidence="2">The sequence shown here is derived from an EMBL/GenBank/DDBJ whole genome shotgun (WGS) entry which is preliminary data.</text>
</comment>
<feature type="domain" description="Retrovirus-related Pol polyprotein from transposon TNT 1-94-like beta-barrel" evidence="1">
    <location>
        <begin position="90"/>
        <end position="150"/>
    </location>
</feature>
<evidence type="ECO:0000313" key="2">
    <source>
        <dbReference type="EMBL" id="GFA05712.1"/>
    </source>
</evidence>
<name>A0A699J217_TANCI</name>
<reference evidence="2" key="1">
    <citation type="journal article" date="2019" name="Sci. Rep.">
        <title>Draft genome of Tanacetum cinerariifolium, the natural source of mosquito coil.</title>
        <authorList>
            <person name="Yamashiro T."/>
            <person name="Shiraishi A."/>
            <person name="Satake H."/>
            <person name="Nakayama K."/>
        </authorList>
    </citation>
    <scope>NUCLEOTIDE SEQUENCE</scope>
</reference>
<evidence type="ECO:0000259" key="1">
    <source>
        <dbReference type="Pfam" id="PF22936"/>
    </source>
</evidence>
<organism evidence="2">
    <name type="scientific">Tanacetum cinerariifolium</name>
    <name type="common">Dalmatian daisy</name>
    <name type="synonym">Chrysanthemum cinerariifolium</name>
    <dbReference type="NCBI Taxonomy" id="118510"/>
    <lineage>
        <taxon>Eukaryota</taxon>
        <taxon>Viridiplantae</taxon>
        <taxon>Streptophyta</taxon>
        <taxon>Embryophyta</taxon>
        <taxon>Tracheophyta</taxon>
        <taxon>Spermatophyta</taxon>
        <taxon>Magnoliopsida</taxon>
        <taxon>eudicotyledons</taxon>
        <taxon>Gunneridae</taxon>
        <taxon>Pentapetalae</taxon>
        <taxon>asterids</taxon>
        <taxon>campanulids</taxon>
        <taxon>Asterales</taxon>
        <taxon>Asteraceae</taxon>
        <taxon>Asteroideae</taxon>
        <taxon>Anthemideae</taxon>
        <taxon>Anthemidinae</taxon>
        <taxon>Tanacetum</taxon>
    </lineage>
</organism>
<dbReference type="InterPro" id="IPR054722">
    <property type="entry name" value="PolX-like_BBD"/>
</dbReference>
<protein>
    <recommendedName>
        <fullName evidence="1">Retrovirus-related Pol polyprotein from transposon TNT 1-94-like beta-barrel domain-containing protein</fullName>
    </recommendedName>
</protein>
<proteinExistence type="predicted"/>
<feature type="non-terminal residue" evidence="2">
    <location>
        <position position="243"/>
    </location>
</feature>
<gene>
    <name evidence="2" type="ORF">Tci_577684</name>
</gene>
<dbReference type="Pfam" id="PF22936">
    <property type="entry name" value="Pol_BBD"/>
    <property type="match status" value="1"/>
</dbReference>
<dbReference type="EMBL" id="BKCJ010362334">
    <property type="protein sequence ID" value="GFA05712.1"/>
    <property type="molecule type" value="Genomic_DNA"/>
</dbReference>
<dbReference type="AlphaFoldDB" id="A0A699J217"/>
<accession>A0A699J217</accession>
<sequence>MSTVNKNFPPINRKFYTGSRNFPTVNRKFSTASRKFPTSNTKNPTADMRMKGKAIKPLACYTWKPLQYLSNKGPKNNSGSSQNHIDDKGYWDSSCSRHMTSNISYLSNYEPFEGGYVSFGQGGCKITGKGTIKTGKLEFENVMYCVGKRFKLLDDVNILLRTLRQHNMYSIDLNNIVPHRDLTCLVAKASAEECMIWHRRLASLGIRPGNNFYTTSWRVVPRNYDPKGARYLIAARFPTPPLA</sequence>